<dbReference type="Proteomes" id="UP000002139">
    <property type="component" value="Chromosome"/>
</dbReference>
<dbReference type="AlphaFoldDB" id="A9G8X1"/>
<protein>
    <submittedName>
        <fullName evidence="1">Uncharacterized protein</fullName>
    </submittedName>
</protein>
<dbReference type="BioCyc" id="SCEL448385:SCE_RS45645-MONOMER"/>
<proteinExistence type="predicted"/>
<dbReference type="KEGG" id="scl:sce8910"/>
<dbReference type="EMBL" id="AM746676">
    <property type="protein sequence ID" value="CAN99082.1"/>
    <property type="molecule type" value="Genomic_DNA"/>
</dbReference>
<dbReference type="RefSeq" id="WP_012241521.1">
    <property type="nucleotide sequence ID" value="NC_010162.1"/>
</dbReference>
<keyword evidence="2" id="KW-1185">Reference proteome</keyword>
<sequence length="343" mass="36317">MGGEGRLLAWFFEAMARHQPDDALSFTEAQANFTSVLKGLIAVERGGGMVFGWVLSGEHADALVRAALPALTDAALAWRAYFERRYGARGRQEVARIAAALRYTSFLDRGPLRADAGVDEALAGLIDACLDPRRAADEPGAAPADDRLGDTLRGAIARRDASSPCAGRSVAVKTPSPERLLDVAEVEARHGAFHPQIEALYAAIDGLALLDSASPPSRVPWPAALPPGALVLVSPLAWASAVRKSSSSSAMGEMQLLVLARLPERMLPRESERGVEFTVNLYLAFRVGTAEIYLTDEAYGSPPLLLARDVVTFFRAIRGAAPRLEGVLAALAEALGGGAPRAG</sequence>
<dbReference type="HOGENOM" id="CLU_808677_0_0_7"/>
<evidence type="ECO:0000313" key="2">
    <source>
        <dbReference type="Proteomes" id="UP000002139"/>
    </source>
</evidence>
<organism evidence="1 2">
    <name type="scientific">Sorangium cellulosum (strain So ce56)</name>
    <name type="common">Polyangium cellulosum (strain So ce56)</name>
    <dbReference type="NCBI Taxonomy" id="448385"/>
    <lineage>
        <taxon>Bacteria</taxon>
        <taxon>Pseudomonadati</taxon>
        <taxon>Myxococcota</taxon>
        <taxon>Polyangia</taxon>
        <taxon>Polyangiales</taxon>
        <taxon>Polyangiaceae</taxon>
        <taxon>Sorangium</taxon>
    </lineage>
</organism>
<accession>A9G8X1</accession>
<name>A9G8X1_SORC5</name>
<gene>
    <name evidence="1" type="ordered locus">sce8910</name>
</gene>
<evidence type="ECO:0000313" key="1">
    <source>
        <dbReference type="EMBL" id="CAN99082.1"/>
    </source>
</evidence>
<reference evidence="1 2" key="1">
    <citation type="journal article" date="2007" name="Nat. Biotechnol.">
        <title>Complete genome sequence of the myxobacterium Sorangium cellulosum.</title>
        <authorList>
            <person name="Schneiker S."/>
            <person name="Perlova O."/>
            <person name="Kaiser O."/>
            <person name="Gerth K."/>
            <person name="Alici A."/>
            <person name="Altmeyer M.O."/>
            <person name="Bartels D."/>
            <person name="Bekel T."/>
            <person name="Beyer S."/>
            <person name="Bode E."/>
            <person name="Bode H.B."/>
            <person name="Bolten C.J."/>
            <person name="Choudhuri J.V."/>
            <person name="Doss S."/>
            <person name="Elnakady Y.A."/>
            <person name="Frank B."/>
            <person name="Gaigalat L."/>
            <person name="Goesmann A."/>
            <person name="Groeger C."/>
            <person name="Gross F."/>
            <person name="Jelsbak L."/>
            <person name="Jelsbak L."/>
            <person name="Kalinowski J."/>
            <person name="Kegler C."/>
            <person name="Knauber T."/>
            <person name="Konietzny S."/>
            <person name="Kopp M."/>
            <person name="Krause L."/>
            <person name="Krug D."/>
            <person name="Linke B."/>
            <person name="Mahmud T."/>
            <person name="Martinez-Arias R."/>
            <person name="McHardy A.C."/>
            <person name="Merai M."/>
            <person name="Meyer F."/>
            <person name="Mormann S."/>
            <person name="Munoz-Dorado J."/>
            <person name="Perez J."/>
            <person name="Pradella S."/>
            <person name="Rachid S."/>
            <person name="Raddatz G."/>
            <person name="Rosenau F."/>
            <person name="Rueckert C."/>
            <person name="Sasse F."/>
            <person name="Scharfe M."/>
            <person name="Schuster S.C."/>
            <person name="Suen G."/>
            <person name="Treuner-Lange A."/>
            <person name="Velicer G.J."/>
            <person name="Vorholter F.-J."/>
            <person name="Weissman K.J."/>
            <person name="Welch R.D."/>
            <person name="Wenzel S.C."/>
            <person name="Whitworth D.E."/>
            <person name="Wilhelm S."/>
            <person name="Wittmann C."/>
            <person name="Bloecker H."/>
            <person name="Puehler A."/>
            <person name="Mueller R."/>
        </authorList>
    </citation>
    <scope>NUCLEOTIDE SEQUENCE [LARGE SCALE GENOMIC DNA]</scope>
    <source>
        <strain evidence="2">So ce56</strain>
    </source>
</reference>